<evidence type="ECO:0000256" key="3">
    <source>
        <dbReference type="ARBA" id="ARBA00011918"/>
    </source>
</evidence>
<gene>
    <name evidence="14" type="ORF">jhhlp_005600</name>
</gene>
<keyword evidence="7" id="KW-0227">DNA damage</keyword>
<dbReference type="PANTHER" id="PTHR10815:SF13">
    <property type="entry name" value="METHYLATED-DNA--PROTEIN-CYSTEINE METHYLTRANSFERASE"/>
    <property type="match status" value="1"/>
</dbReference>
<dbReference type="PANTHER" id="PTHR10815">
    <property type="entry name" value="METHYLATED-DNA--PROTEIN-CYSTEINE METHYLTRANSFERASE"/>
    <property type="match status" value="1"/>
</dbReference>
<keyword evidence="8" id="KW-0234">DNA repair</keyword>
<dbReference type="InterPro" id="IPR036388">
    <property type="entry name" value="WH-like_DNA-bd_sf"/>
</dbReference>
<feature type="domain" description="Methylated-DNA-[protein]-cysteine S-methyltransferase DNA binding" evidence="13">
    <location>
        <begin position="60"/>
        <end position="152"/>
    </location>
</feature>
<dbReference type="Gene3D" id="1.10.10.10">
    <property type="entry name" value="Winged helix-like DNA-binding domain superfamily/Winged helix DNA-binding domain"/>
    <property type="match status" value="1"/>
</dbReference>
<keyword evidence="5" id="KW-0489">Methyltransferase</keyword>
<evidence type="ECO:0000256" key="11">
    <source>
        <dbReference type="ARBA" id="ARBA00049348"/>
    </source>
</evidence>
<keyword evidence="6" id="KW-0808">Transferase</keyword>
<comment type="catalytic activity">
    <reaction evidence="11">
        <text>a 6-O-methyl-2'-deoxyguanosine in DNA + L-cysteinyl-[protein] = S-methyl-L-cysteinyl-[protein] + a 2'-deoxyguanosine in DNA</text>
        <dbReference type="Rhea" id="RHEA:24000"/>
        <dbReference type="Rhea" id="RHEA-COMP:10131"/>
        <dbReference type="Rhea" id="RHEA-COMP:10132"/>
        <dbReference type="Rhea" id="RHEA-COMP:11367"/>
        <dbReference type="Rhea" id="RHEA-COMP:11368"/>
        <dbReference type="ChEBI" id="CHEBI:29950"/>
        <dbReference type="ChEBI" id="CHEBI:82612"/>
        <dbReference type="ChEBI" id="CHEBI:85445"/>
        <dbReference type="ChEBI" id="CHEBI:85448"/>
        <dbReference type="EC" id="2.1.1.63"/>
    </reaction>
</comment>
<dbReference type="OrthoDB" id="1907495at2759"/>
<dbReference type="Pfam" id="PF01035">
    <property type="entry name" value="DNA_binding_1"/>
    <property type="match status" value="1"/>
</dbReference>
<dbReference type="AlphaFoldDB" id="A0A2N3N3K0"/>
<comment type="catalytic activity">
    <reaction evidence="1">
        <text>a 4-O-methyl-thymidine in DNA + L-cysteinyl-[protein] = a thymidine in DNA + S-methyl-L-cysteinyl-[protein]</text>
        <dbReference type="Rhea" id="RHEA:53428"/>
        <dbReference type="Rhea" id="RHEA-COMP:10131"/>
        <dbReference type="Rhea" id="RHEA-COMP:10132"/>
        <dbReference type="Rhea" id="RHEA-COMP:13555"/>
        <dbReference type="Rhea" id="RHEA-COMP:13556"/>
        <dbReference type="ChEBI" id="CHEBI:29950"/>
        <dbReference type="ChEBI" id="CHEBI:82612"/>
        <dbReference type="ChEBI" id="CHEBI:137386"/>
        <dbReference type="ChEBI" id="CHEBI:137387"/>
        <dbReference type="EC" id="2.1.1.63"/>
    </reaction>
</comment>
<accession>A0A2N3N3K0</accession>
<evidence type="ECO:0000256" key="8">
    <source>
        <dbReference type="ARBA" id="ARBA00023204"/>
    </source>
</evidence>
<evidence type="ECO:0000313" key="15">
    <source>
        <dbReference type="Proteomes" id="UP000233524"/>
    </source>
</evidence>
<dbReference type="InParanoid" id="A0A2N3N3K0"/>
<dbReference type="NCBIfam" id="TIGR00589">
    <property type="entry name" value="ogt"/>
    <property type="match status" value="1"/>
</dbReference>
<evidence type="ECO:0000256" key="4">
    <source>
        <dbReference type="ARBA" id="ARBA00015377"/>
    </source>
</evidence>
<evidence type="ECO:0000256" key="12">
    <source>
        <dbReference type="SAM" id="MobiDB-lite"/>
    </source>
</evidence>
<feature type="region of interest" description="Disordered" evidence="12">
    <location>
        <begin position="1"/>
        <end position="43"/>
    </location>
</feature>
<reference evidence="14 15" key="1">
    <citation type="journal article" date="2017" name="G3 (Bethesda)">
        <title>First Draft Genome Sequence of the Pathogenic Fungus Lomentospora prolificans (Formerly Scedosporium prolificans).</title>
        <authorList>
            <person name="Luo R."/>
            <person name="Zimin A."/>
            <person name="Workman R."/>
            <person name="Fan Y."/>
            <person name="Pertea G."/>
            <person name="Grossman N."/>
            <person name="Wear M.P."/>
            <person name="Jia B."/>
            <person name="Miller H."/>
            <person name="Casadevall A."/>
            <person name="Timp W."/>
            <person name="Zhang S.X."/>
            <person name="Salzberg S.L."/>
        </authorList>
    </citation>
    <scope>NUCLEOTIDE SEQUENCE [LARGE SCALE GENOMIC DNA]</scope>
    <source>
        <strain evidence="14 15">JHH-5317</strain>
    </source>
</reference>
<evidence type="ECO:0000256" key="5">
    <source>
        <dbReference type="ARBA" id="ARBA00022603"/>
    </source>
</evidence>
<dbReference type="InterPro" id="IPR001497">
    <property type="entry name" value="MethylDNA_cys_MeTrfase_AS"/>
</dbReference>
<proteinExistence type="inferred from homology"/>
<comment type="caution">
    <text evidence="14">The sequence shown here is derived from an EMBL/GenBank/DDBJ whole genome shotgun (WGS) entry which is preliminary data.</text>
</comment>
<dbReference type="CDD" id="cd06445">
    <property type="entry name" value="ATase"/>
    <property type="match status" value="1"/>
</dbReference>
<evidence type="ECO:0000256" key="2">
    <source>
        <dbReference type="ARBA" id="ARBA00008711"/>
    </source>
</evidence>
<evidence type="ECO:0000256" key="10">
    <source>
        <dbReference type="ARBA" id="ARBA00031621"/>
    </source>
</evidence>
<dbReference type="InterPro" id="IPR014048">
    <property type="entry name" value="MethylDNA_cys_MeTrfase_DNA-bd"/>
</dbReference>
<dbReference type="Proteomes" id="UP000233524">
    <property type="component" value="Unassembled WGS sequence"/>
</dbReference>
<comment type="similarity">
    <text evidence="2">Belongs to the MGMT family.</text>
</comment>
<evidence type="ECO:0000256" key="9">
    <source>
        <dbReference type="ARBA" id="ARBA00030795"/>
    </source>
</evidence>
<dbReference type="GO" id="GO:0003908">
    <property type="term" value="F:methylated-DNA-[protein]-cysteine S-methyltransferase activity"/>
    <property type="evidence" value="ECO:0007669"/>
    <property type="project" value="UniProtKB-EC"/>
</dbReference>
<evidence type="ECO:0000259" key="13">
    <source>
        <dbReference type="Pfam" id="PF01035"/>
    </source>
</evidence>
<evidence type="ECO:0000256" key="6">
    <source>
        <dbReference type="ARBA" id="ARBA00022679"/>
    </source>
</evidence>
<dbReference type="EMBL" id="NLAX01000701">
    <property type="protein sequence ID" value="PKS07003.1"/>
    <property type="molecule type" value="Genomic_DNA"/>
</dbReference>
<dbReference type="SUPFAM" id="SSF46767">
    <property type="entry name" value="Methylated DNA-protein cysteine methyltransferase, C-terminal domain"/>
    <property type="match status" value="1"/>
</dbReference>
<dbReference type="InterPro" id="IPR036217">
    <property type="entry name" value="MethylDNA_cys_MeTrfase_DNAb"/>
</dbReference>
<keyword evidence="15" id="KW-1185">Reference proteome</keyword>
<organism evidence="14 15">
    <name type="scientific">Lomentospora prolificans</name>
    <dbReference type="NCBI Taxonomy" id="41688"/>
    <lineage>
        <taxon>Eukaryota</taxon>
        <taxon>Fungi</taxon>
        <taxon>Dikarya</taxon>
        <taxon>Ascomycota</taxon>
        <taxon>Pezizomycotina</taxon>
        <taxon>Sordariomycetes</taxon>
        <taxon>Hypocreomycetidae</taxon>
        <taxon>Microascales</taxon>
        <taxon>Microascaceae</taxon>
        <taxon>Lomentospora</taxon>
    </lineage>
</organism>
<sequence>MAATQTVTRRQHTKTQTTLTKPSKVQKPPTNPAPKPKSSFKPTQEIQHQLDRIARSTRSPFEKHVYATLCQVPRGQFTTYGAMAAHLGSSPRAIGNAMRRNPFAPGVPCHRVVATGGTLGGFKGQWVKSVKEGKGRLGITLDEKVGLLKAEGVKFAPDGRKVVGSPFTGFV</sequence>
<dbReference type="GO" id="GO:0032259">
    <property type="term" value="P:methylation"/>
    <property type="evidence" value="ECO:0007669"/>
    <property type="project" value="UniProtKB-KW"/>
</dbReference>
<dbReference type="EC" id="2.1.1.63" evidence="3"/>
<protein>
    <recommendedName>
        <fullName evidence="4">Methylated-DNA--protein-cysteine methyltransferase</fullName>
        <ecNumber evidence="3">2.1.1.63</ecNumber>
    </recommendedName>
    <alternativeName>
        <fullName evidence="9">6-O-methylguanine-DNA methyltransferase</fullName>
    </alternativeName>
    <alternativeName>
        <fullName evidence="10">O-6-methylguanine-DNA-alkyltransferase</fullName>
    </alternativeName>
</protein>
<dbReference type="VEuPathDB" id="FungiDB:jhhlp_005600"/>
<evidence type="ECO:0000313" key="14">
    <source>
        <dbReference type="EMBL" id="PKS07003.1"/>
    </source>
</evidence>
<name>A0A2N3N3K0_9PEZI</name>
<evidence type="ECO:0000256" key="1">
    <source>
        <dbReference type="ARBA" id="ARBA00001286"/>
    </source>
</evidence>
<evidence type="ECO:0000256" key="7">
    <source>
        <dbReference type="ARBA" id="ARBA00022763"/>
    </source>
</evidence>
<dbReference type="PROSITE" id="PS00374">
    <property type="entry name" value="MGMT"/>
    <property type="match status" value="1"/>
</dbReference>
<dbReference type="STRING" id="41688.A0A2N3N3K0"/>
<feature type="compositionally biased region" description="Polar residues" evidence="12">
    <location>
        <begin position="1"/>
        <end position="23"/>
    </location>
</feature>
<dbReference type="GO" id="GO:0006281">
    <property type="term" value="P:DNA repair"/>
    <property type="evidence" value="ECO:0007669"/>
    <property type="project" value="UniProtKB-KW"/>
</dbReference>